<sequence length="98" mass="10362">MAWAPRRLEQSTTLERARERPATALQRLEHSTPGTPNDGSSTSGLPNANSSSPGSSGAGNSVTCILCLPLASVCYARFDELKAAAKKGKTTEDRKNQS</sequence>
<feature type="compositionally biased region" description="Polar residues" evidence="1">
    <location>
        <begin position="32"/>
        <end position="42"/>
    </location>
</feature>
<keyword evidence="3" id="KW-1185">Reference proteome</keyword>
<dbReference type="EMBL" id="AACS02000009">
    <property type="protein sequence ID" value="EAU89158.2"/>
    <property type="molecule type" value="Genomic_DNA"/>
</dbReference>
<dbReference type="VEuPathDB" id="FungiDB:CC1G_08565"/>
<proteinExistence type="predicted"/>
<gene>
    <name evidence="2" type="ORF">CC1G_08565</name>
</gene>
<accession>A8NCS4</accession>
<feature type="region of interest" description="Disordered" evidence="1">
    <location>
        <begin position="1"/>
        <end position="59"/>
    </location>
</feature>
<dbReference type="KEGG" id="cci:CC1G_08565"/>
<protein>
    <submittedName>
        <fullName evidence="2">Uncharacterized protein</fullName>
    </submittedName>
</protein>
<evidence type="ECO:0000256" key="1">
    <source>
        <dbReference type="SAM" id="MobiDB-lite"/>
    </source>
</evidence>
<dbReference type="InParanoid" id="A8NCS4"/>
<name>A8NCS4_COPC7</name>
<evidence type="ECO:0000313" key="3">
    <source>
        <dbReference type="Proteomes" id="UP000001861"/>
    </source>
</evidence>
<comment type="caution">
    <text evidence="2">The sequence shown here is derived from an EMBL/GenBank/DDBJ whole genome shotgun (WGS) entry which is preliminary data.</text>
</comment>
<dbReference type="HOGENOM" id="CLU_2333551_0_0_1"/>
<dbReference type="AlphaFoldDB" id="A8NCS4"/>
<evidence type="ECO:0000313" key="2">
    <source>
        <dbReference type="EMBL" id="EAU89158.2"/>
    </source>
</evidence>
<dbReference type="RefSeq" id="XP_001832615.2">
    <property type="nucleotide sequence ID" value="XM_001832563.2"/>
</dbReference>
<organism evidence="2 3">
    <name type="scientific">Coprinopsis cinerea (strain Okayama-7 / 130 / ATCC MYA-4618 / FGSC 9003)</name>
    <name type="common">Inky cap fungus</name>
    <name type="synonym">Hormographiella aspergillata</name>
    <dbReference type="NCBI Taxonomy" id="240176"/>
    <lineage>
        <taxon>Eukaryota</taxon>
        <taxon>Fungi</taxon>
        <taxon>Dikarya</taxon>
        <taxon>Basidiomycota</taxon>
        <taxon>Agaricomycotina</taxon>
        <taxon>Agaricomycetes</taxon>
        <taxon>Agaricomycetidae</taxon>
        <taxon>Agaricales</taxon>
        <taxon>Agaricineae</taxon>
        <taxon>Psathyrellaceae</taxon>
        <taxon>Coprinopsis</taxon>
    </lineage>
</organism>
<reference evidence="2 3" key="1">
    <citation type="journal article" date="2010" name="Proc. Natl. Acad. Sci. U.S.A.">
        <title>Insights into evolution of multicellular fungi from the assembled chromosomes of the mushroom Coprinopsis cinerea (Coprinus cinereus).</title>
        <authorList>
            <person name="Stajich J.E."/>
            <person name="Wilke S.K."/>
            <person name="Ahren D."/>
            <person name="Au C.H."/>
            <person name="Birren B.W."/>
            <person name="Borodovsky M."/>
            <person name="Burns C."/>
            <person name="Canback B."/>
            <person name="Casselton L.A."/>
            <person name="Cheng C.K."/>
            <person name="Deng J."/>
            <person name="Dietrich F.S."/>
            <person name="Fargo D.C."/>
            <person name="Farman M.L."/>
            <person name="Gathman A.C."/>
            <person name="Goldberg J."/>
            <person name="Guigo R."/>
            <person name="Hoegger P.J."/>
            <person name="Hooker J.B."/>
            <person name="Huggins A."/>
            <person name="James T.Y."/>
            <person name="Kamada T."/>
            <person name="Kilaru S."/>
            <person name="Kodira C."/>
            <person name="Kues U."/>
            <person name="Kupfer D."/>
            <person name="Kwan H.S."/>
            <person name="Lomsadze A."/>
            <person name="Li W."/>
            <person name="Lilly W.W."/>
            <person name="Ma L.J."/>
            <person name="Mackey A.J."/>
            <person name="Manning G."/>
            <person name="Martin F."/>
            <person name="Muraguchi H."/>
            <person name="Natvig D.O."/>
            <person name="Palmerini H."/>
            <person name="Ramesh M.A."/>
            <person name="Rehmeyer C.J."/>
            <person name="Roe B.A."/>
            <person name="Shenoy N."/>
            <person name="Stanke M."/>
            <person name="Ter-Hovhannisyan V."/>
            <person name="Tunlid A."/>
            <person name="Velagapudi R."/>
            <person name="Vision T.J."/>
            <person name="Zeng Q."/>
            <person name="Zolan M.E."/>
            <person name="Pukkila P.J."/>
        </authorList>
    </citation>
    <scope>NUCLEOTIDE SEQUENCE [LARGE SCALE GENOMIC DNA]</scope>
    <source>
        <strain evidence="3">Okayama-7 / 130 / ATCC MYA-4618 / FGSC 9003</strain>
    </source>
</reference>
<feature type="compositionally biased region" description="Low complexity" evidence="1">
    <location>
        <begin position="43"/>
        <end position="59"/>
    </location>
</feature>
<dbReference type="GeneID" id="6009096"/>
<dbReference type="Proteomes" id="UP000001861">
    <property type="component" value="Unassembled WGS sequence"/>
</dbReference>